<evidence type="ECO:0000256" key="5">
    <source>
        <dbReference type="ARBA" id="ARBA00023163"/>
    </source>
</evidence>
<evidence type="ECO:0000313" key="10">
    <source>
        <dbReference type="Proteomes" id="UP000199225"/>
    </source>
</evidence>
<comment type="subcellular location">
    <subcellularLocation>
        <location evidence="1">Cytoplasm</location>
    </subcellularLocation>
</comment>
<dbReference type="GO" id="GO:0005737">
    <property type="term" value="C:cytoplasm"/>
    <property type="evidence" value="ECO:0007669"/>
    <property type="project" value="UniProtKB-SubCell"/>
</dbReference>
<dbReference type="InterPro" id="IPR001789">
    <property type="entry name" value="Sig_transdc_resp-reg_receiver"/>
</dbReference>
<dbReference type="PROSITE" id="PS50043">
    <property type="entry name" value="HTH_LUXR_2"/>
    <property type="match status" value="1"/>
</dbReference>
<dbReference type="GO" id="GO:0000160">
    <property type="term" value="P:phosphorelay signal transduction system"/>
    <property type="evidence" value="ECO:0007669"/>
    <property type="project" value="InterPro"/>
</dbReference>
<keyword evidence="5" id="KW-0804">Transcription</keyword>
<dbReference type="PANTHER" id="PTHR43214">
    <property type="entry name" value="TWO-COMPONENT RESPONSE REGULATOR"/>
    <property type="match status" value="1"/>
</dbReference>
<dbReference type="CDD" id="cd06170">
    <property type="entry name" value="LuxR_C_like"/>
    <property type="match status" value="1"/>
</dbReference>
<protein>
    <submittedName>
        <fullName evidence="9">DNA-binding response regulator, NarL/FixJ family, contains REC and HTH domains</fullName>
    </submittedName>
</protein>
<dbReference type="SMART" id="SM00448">
    <property type="entry name" value="REC"/>
    <property type="match status" value="1"/>
</dbReference>
<accession>A0A1G8WL21</accession>
<dbReference type="GO" id="GO:0006355">
    <property type="term" value="P:regulation of DNA-templated transcription"/>
    <property type="evidence" value="ECO:0007669"/>
    <property type="project" value="InterPro"/>
</dbReference>
<gene>
    <name evidence="9" type="ORF">SAMN04490247_3233</name>
</gene>
<dbReference type="InterPro" id="IPR039420">
    <property type="entry name" value="WalR-like"/>
</dbReference>
<dbReference type="OrthoDB" id="9780153at2"/>
<evidence type="ECO:0000256" key="2">
    <source>
        <dbReference type="ARBA" id="ARBA00022553"/>
    </source>
</evidence>
<keyword evidence="10" id="KW-1185">Reference proteome</keyword>
<feature type="modified residue" description="4-aspartylphosphate" evidence="6">
    <location>
        <position position="56"/>
    </location>
</feature>
<proteinExistence type="predicted"/>
<dbReference type="InterPro" id="IPR011006">
    <property type="entry name" value="CheY-like_superfamily"/>
</dbReference>
<evidence type="ECO:0000256" key="3">
    <source>
        <dbReference type="ARBA" id="ARBA00023015"/>
    </source>
</evidence>
<dbReference type="InterPro" id="IPR000792">
    <property type="entry name" value="Tscrpt_reg_LuxR_C"/>
</dbReference>
<dbReference type="InterPro" id="IPR058245">
    <property type="entry name" value="NreC/VraR/RcsB-like_REC"/>
</dbReference>
<keyword evidence="2 6" id="KW-0597">Phosphoprotein</keyword>
<feature type="domain" description="Response regulatory" evidence="8">
    <location>
        <begin position="5"/>
        <end position="121"/>
    </location>
</feature>
<evidence type="ECO:0000313" key="9">
    <source>
        <dbReference type="EMBL" id="SDJ79062.1"/>
    </source>
</evidence>
<dbReference type="Pfam" id="PF00196">
    <property type="entry name" value="GerE"/>
    <property type="match status" value="1"/>
</dbReference>
<keyword evidence="4 9" id="KW-0238">DNA-binding</keyword>
<dbReference type="Pfam" id="PF00072">
    <property type="entry name" value="Response_reg"/>
    <property type="match status" value="1"/>
</dbReference>
<dbReference type="CDD" id="cd17535">
    <property type="entry name" value="REC_NarL-like"/>
    <property type="match status" value="1"/>
</dbReference>
<dbReference type="SMART" id="SM00421">
    <property type="entry name" value="HTH_LUXR"/>
    <property type="match status" value="1"/>
</dbReference>
<reference evidence="10" key="1">
    <citation type="submission" date="2016-10" db="EMBL/GenBank/DDBJ databases">
        <authorList>
            <person name="Varghese N."/>
            <person name="Submissions S."/>
        </authorList>
    </citation>
    <scope>NUCLEOTIDE SEQUENCE [LARGE SCALE GENOMIC DNA]</scope>
    <source>
        <strain evidence="10">DSM 4771</strain>
    </source>
</reference>
<dbReference type="InterPro" id="IPR016032">
    <property type="entry name" value="Sig_transdc_resp-reg_C-effctor"/>
</dbReference>
<dbReference type="SUPFAM" id="SSF46894">
    <property type="entry name" value="C-terminal effector domain of the bipartite response regulators"/>
    <property type="match status" value="1"/>
</dbReference>
<dbReference type="PROSITE" id="PS50110">
    <property type="entry name" value="RESPONSE_REGULATORY"/>
    <property type="match status" value="1"/>
</dbReference>
<evidence type="ECO:0000256" key="6">
    <source>
        <dbReference type="PROSITE-ProRule" id="PRU00169"/>
    </source>
</evidence>
<dbReference type="Proteomes" id="UP000199225">
    <property type="component" value="Unassembled WGS sequence"/>
</dbReference>
<evidence type="ECO:0000259" key="7">
    <source>
        <dbReference type="PROSITE" id="PS50043"/>
    </source>
</evidence>
<sequence>MRPIRIMIADDHAVNRDGLKTILSEESDFEVVAIAKNGEEALKKMEDTAPDVILLDWKMPGLSGIQVMEQTREEMKDSCFLILSSHHDDLLALEALKKGATGFLLKDWETEDIIRAVRACARGIMIFPDYIAPTLRRSLVLKKEKAFPSLTDPEEEVLVYMAEEMKNKEIAETLYLSEGTIRNYISSIYKKLGVHKRSEAIALFKKRNVHS</sequence>
<evidence type="ECO:0000256" key="4">
    <source>
        <dbReference type="ARBA" id="ARBA00023125"/>
    </source>
</evidence>
<dbReference type="RefSeq" id="WP_093194865.1">
    <property type="nucleotide sequence ID" value="NZ_FNEV01000017.1"/>
</dbReference>
<evidence type="ECO:0000256" key="1">
    <source>
        <dbReference type="ARBA" id="ARBA00004496"/>
    </source>
</evidence>
<name>A0A1G8WL21_9BACI</name>
<dbReference type="GO" id="GO:0003677">
    <property type="term" value="F:DNA binding"/>
    <property type="evidence" value="ECO:0007669"/>
    <property type="project" value="UniProtKB-KW"/>
</dbReference>
<keyword evidence="3" id="KW-0805">Transcription regulation</keyword>
<evidence type="ECO:0000259" key="8">
    <source>
        <dbReference type="PROSITE" id="PS50110"/>
    </source>
</evidence>
<dbReference type="EMBL" id="FNEV01000017">
    <property type="protein sequence ID" value="SDJ79062.1"/>
    <property type="molecule type" value="Genomic_DNA"/>
</dbReference>
<dbReference type="PRINTS" id="PR00038">
    <property type="entry name" value="HTHLUXR"/>
</dbReference>
<organism evidence="9 10">
    <name type="scientific">Salimicrobium halophilum</name>
    <dbReference type="NCBI Taxonomy" id="86666"/>
    <lineage>
        <taxon>Bacteria</taxon>
        <taxon>Bacillati</taxon>
        <taxon>Bacillota</taxon>
        <taxon>Bacilli</taxon>
        <taxon>Bacillales</taxon>
        <taxon>Bacillaceae</taxon>
        <taxon>Salimicrobium</taxon>
    </lineage>
</organism>
<dbReference type="Gene3D" id="3.40.50.2300">
    <property type="match status" value="1"/>
</dbReference>
<feature type="domain" description="HTH luxR-type" evidence="7">
    <location>
        <begin position="143"/>
        <end position="208"/>
    </location>
</feature>
<dbReference type="STRING" id="86666.SAMN04490247_3233"/>
<dbReference type="SUPFAM" id="SSF52172">
    <property type="entry name" value="CheY-like"/>
    <property type="match status" value="1"/>
</dbReference>
<dbReference type="AlphaFoldDB" id="A0A1G8WL21"/>